<evidence type="ECO:0000259" key="1">
    <source>
        <dbReference type="Pfam" id="PF01926"/>
    </source>
</evidence>
<dbReference type="InterPro" id="IPR027417">
    <property type="entry name" value="P-loop_NTPase"/>
</dbReference>
<dbReference type="Pfam" id="PF01926">
    <property type="entry name" value="MMR_HSR1"/>
    <property type="match status" value="1"/>
</dbReference>
<dbReference type="AlphaFoldDB" id="A0A8H5FT84"/>
<protein>
    <recommendedName>
        <fullName evidence="1">G domain-containing protein</fullName>
    </recommendedName>
</protein>
<evidence type="ECO:0000313" key="2">
    <source>
        <dbReference type="EMBL" id="KAF5347907.1"/>
    </source>
</evidence>
<reference evidence="2 3" key="1">
    <citation type="journal article" date="2020" name="ISME J.">
        <title>Uncovering the hidden diversity of litter-decomposition mechanisms in mushroom-forming fungi.</title>
        <authorList>
            <person name="Floudas D."/>
            <person name="Bentzer J."/>
            <person name="Ahren D."/>
            <person name="Johansson T."/>
            <person name="Persson P."/>
            <person name="Tunlid A."/>
        </authorList>
    </citation>
    <scope>NUCLEOTIDE SEQUENCE [LARGE SCALE GENOMIC DNA]</scope>
    <source>
        <strain evidence="2 3">CBS 146.42</strain>
    </source>
</reference>
<dbReference type="GO" id="GO:0005525">
    <property type="term" value="F:GTP binding"/>
    <property type="evidence" value="ECO:0007669"/>
    <property type="project" value="InterPro"/>
</dbReference>
<sequence>MEPESTIDDIIKSVQRFRILSIGRSGVGKSSLVNCVFGITGARVSHLKPGESDIEQEFISQDNPFFVLHDSKGFEPGDITNFEIVREFIEQRSKQGLPLKDRIHGLWLCTKTPAAGGRVFEIGDEKLLEFAHKIQIPVVIVFTQYDRLVRTKKAELKDEHPNMDPATLDERGKDEARKAFEICVQSLQHTMNRLKIPMPDYVKVSVRPGYKEDVSALVEVTRDIVKERLKGDAWIMWAIAQRASLPVKIEACITILDYRRVLTGTMPGFGQILLRSCLMEVHNDIIKCWNFRGEVLNTEEFKQLMLHLVQDVHTKPDVSTSPNIDKISQFVSLVTAASAPIAPPVAILGLTYIFLQWLSTTALDNIPEVQRLLVAYIVDLVNVLRELFDFTLKPTLALTTTWEELREAFEAYERSSSRQRIHNIICSKVPQGEQTLTANGLDENVRALVDG</sequence>
<dbReference type="Proteomes" id="UP000559027">
    <property type="component" value="Unassembled WGS sequence"/>
</dbReference>
<keyword evidence="3" id="KW-1185">Reference proteome</keyword>
<proteinExistence type="predicted"/>
<evidence type="ECO:0000313" key="3">
    <source>
        <dbReference type="Proteomes" id="UP000559027"/>
    </source>
</evidence>
<name>A0A8H5FT84_9AGAR</name>
<dbReference type="SUPFAM" id="SSF52540">
    <property type="entry name" value="P-loop containing nucleoside triphosphate hydrolases"/>
    <property type="match status" value="1"/>
</dbReference>
<organism evidence="2 3">
    <name type="scientific">Leucocoprinus leucothites</name>
    <dbReference type="NCBI Taxonomy" id="201217"/>
    <lineage>
        <taxon>Eukaryota</taxon>
        <taxon>Fungi</taxon>
        <taxon>Dikarya</taxon>
        <taxon>Basidiomycota</taxon>
        <taxon>Agaricomycotina</taxon>
        <taxon>Agaricomycetes</taxon>
        <taxon>Agaricomycetidae</taxon>
        <taxon>Agaricales</taxon>
        <taxon>Agaricineae</taxon>
        <taxon>Agaricaceae</taxon>
        <taxon>Leucocoprinus</taxon>
    </lineage>
</organism>
<dbReference type="OrthoDB" id="391988at2759"/>
<comment type="caution">
    <text evidence="2">The sequence shown here is derived from an EMBL/GenBank/DDBJ whole genome shotgun (WGS) entry which is preliminary data.</text>
</comment>
<gene>
    <name evidence="2" type="ORF">D9756_010208</name>
</gene>
<accession>A0A8H5FT84</accession>
<dbReference type="EMBL" id="JAACJO010000022">
    <property type="protein sequence ID" value="KAF5347907.1"/>
    <property type="molecule type" value="Genomic_DNA"/>
</dbReference>
<dbReference type="InterPro" id="IPR006073">
    <property type="entry name" value="GTP-bd"/>
</dbReference>
<dbReference type="Gene3D" id="3.40.50.300">
    <property type="entry name" value="P-loop containing nucleotide triphosphate hydrolases"/>
    <property type="match status" value="1"/>
</dbReference>
<feature type="domain" description="G" evidence="1">
    <location>
        <begin position="19"/>
        <end position="143"/>
    </location>
</feature>